<accession>A0A0R3W1E6</accession>
<evidence type="ECO:0000313" key="2">
    <source>
        <dbReference type="Proteomes" id="UP000282613"/>
    </source>
</evidence>
<dbReference type="Proteomes" id="UP000282613">
    <property type="component" value="Unassembled WGS sequence"/>
</dbReference>
<dbReference type="EMBL" id="UYRS01018303">
    <property type="protein sequence ID" value="VDK31993.1"/>
    <property type="molecule type" value="Genomic_DNA"/>
</dbReference>
<organism evidence="3">
    <name type="scientific">Taenia asiatica</name>
    <name type="common">Asian tapeworm</name>
    <dbReference type="NCBI Taxonomy" id="60517"/>
    <lineage>
        <taxon>Eukaryota</taxon>
        <taxon>Metazoa</taxon>
        <taxon>Spiralia</taxon>
        <taxon>Lophotrochozoa</taxon>
        <taxon>Platyhelminthes</taxon>
        <taxon>Cestoda</taxon>
        <taxon>Eucestoda</taxon>
        <taxon>Cyclophyllidea</taxon>
        <taxon>Taeniidae</taxon>
        <taxon>Taenia</taxon>
    </lineage>
</organism>
<sequence length="143" mass="15443">MPILEEQIDRGPIKTVLHALVSSICDPPRPHYTSLQSIPIRSNPDTAHQSIKQAAALLYHPNKPELVVAHSCPQPASSISPHGDAVSNRSVLRHLNCVNVNVAVIILVVVLPLPHRGAAVTLEKAPPGAVEANSHKWWTPQTP</sequence>
<proteinExistence type="predicted"/>
<protein>
    <submittedName>
        <fullName evidence="1 3">Uncharacterized protein</fullName>
    </submittedName>
</protein>
<dbReference type="AlphaFoldDB" id="A0A0R3W1E6"/>
<reference evidence="3" key="1">
    <citation type="submission" date="2017-02" db="UniProtKB">
        <authorList>
            <consortium name="WormBaseParasite"/>
        </authorList>
    </citation>
    <scope>IDENTIFICATION</scope>
</reference>
<evidence type="ECO:0000313" key="1">
    <source>
        <dbReference type="EMBL" id="VDK31993.1"/>
    </source>
</evidence>
<evidence type="ECO:0000313" key="3">
    <source>
        <dbReference type="WBParaSite" id="TASK_0000355201-mRNA-1"/>
    </source>
</evidence>
<reference evidence="1 2" key="2">
    <citation type="submission" date="2018-11" db="EMBL/GenBank/DDBJ databases">
        <authorList>
            <consortium name="Pathogen Informatics"/>
        </authorList>
    </citation>
    <scope>NUCLEOTIDE SEQUENCE [LARGE SCALE GENOMIC DNA]</scope>
</reference>
<keyword evidence="2" id="KW-1185">Reference proteome</keyword>
<gene>
    <name evidence="1" type="ORF">TASK_LOCUS3553</name>
</gene>
<name>A0A0R3W1E6_TAEAS</name>
<dbReference type="WBParaSite" id="TASK_0000355201-mRNA-1">
    <property type="protein sequence ID" value="TASK_0000355201-mRNA-1"/>
    <property type="gene ID" value="TASK_0000355201"/>
</dbReference>